<dbReference type="EnsemblFungi" id="MAPG_11558T0">
    <property type="protein sequence ID" value="MAPG_11558T0"/>
    <property type="gene ID" value="MAPG_11558"/>
</dbReference>
<name>A0A0C4EFK7_MAGP6</name>
<evidence type="ECO:0000313" key="3">
    <source>
        <dbReference type="EnsemblFungi" id="MAPG_11558T0"/>
    </source>
</evidence>
<dbReference type="Pfam" id="PF06985">
    <property type="entry name" value="HET"/>
    <property type="match status" value="1"/>
</dbReference>
<dbReference type="EMBL" id="ADBL01002847">
    <property type="status" value="NOT_ANNOTATED_CDS"/>
    <property type="molecule type" value="Genomic_DNA"/>
</dbReference>
<reference evidence="3" key="5">
    <citation type="submission" date="2015-06" db="UniProtKB">
        <authorList>
            <consortium name="EnsemblFungi"/>
        </authorList>
    </citation>
    <scope>IDENTIFICATION</scope>
    <source>
        <strain evidence="3">ATCC 64411</strain>
    </source>
</reference>
<reference evidence="2" key="2">
    <citation type="submission" date="2010-05" db="EMBL/GenBank/DDBJ databases">
        <title>The Genome Sequence of Magnaporthe poae strain ATCC 64411.</title>
        <authorList>
            <consortium name="The Broad Institute Genome Sequencing Platform"/>
            <consortium name="Broad Institute Genome Sequencing Center for Infectious Disease"/>
            <person name="Ma L.-J."/>
            <person name="Dead R."/>
            <person name="Young S."/>
            <person name="Zeng Q."/>
            <person name="Koehrsen M."/>
            <person name="Alvarado L."/>
            <person name="Berlin A."/>
            <person name="Chapman S.B."/>
            <person name="Chen Z."/>
            <person name="Freedman E."/>
            <person name="Gellesch M."/>
            <person name="Goldberg J."/>
            <person name="Griggs A."/>
            <person name="Gujja S."/>
            <person name="Heilman E.R."/>
            <person name="Heiman D."/>
            <person name="Hepburn T."/>
            <person name="Howarth C."/>
            <person name="Jen D."/>
            <person name="Larson L."/>
            <person name="Mehta T."/>
            <person name="Neiman D."/>
            <person name="Pearson M."/>
            <person name="Roberts A."/>
            <person name="Saif S."/>
            <person name="Shea T."/>
            <person name="Shenoy N."/>
            <person name="Sisk P."/>
            <person name="Stolte C."/>
            <person name="Sykes S."/>
            <person name="Walk T."/>
            <person name="White J."/>
            <person name="Yandava C."/>
            <person name="Haas B."/>
            <person name="Nusbaum C."/>
            <person name="Birren B."/>
        </authorList>
    </citation>
    <scope>NUCLEOTIDE SEQUENCE</scope>
    <source>
        <strain evidence="2">ATCC 64411</strain>
    </source>
</reference>
<evidence type="ECO:0000313" key="4">
    <source>
        <dbReference type="Proteomes" id="UP000011715"/>
    </source>
</evidence>
<dbReference type="OMA" id="FERLWIT"/>
<dbReference type="PANTHER" id="PTHR24148:SF64">
    <property type="entry name" value="HETEROKARYON INCOMPATIBILITY DOMAIN-CONTAINING PROTEIN"/>
    <property type="match status" value="1"/>
</dbReference>
<gene>
    <name evidence="2" type="ORF">MAPG_11558</name>
</gene>
<sequence>MSLYVSTNLRSSKIKPADYFNYEPLEDATRDIRLIGLLPGKVDDQLRVEMLHSSPTEPEQDHKRRPSQSDIQKILPAGETPRVLEPSFEALSYVWGSQDDPQEVTVVPHHATTGSALNPGGVLLVGRSLSLALRHLRREEEARTLWIDALCINQDDNAEREKQVRRMGDVYRLAQRVIVWLGPAAADTTLALSTLEHLGSQVEVTLDGAKVASPGAEHPTWCDEAVDLPYSAATWKAIHDLLDRRWFRRLWVIQEVALANSLAVVQCGDDVMRFNLFRRAVTCLYSKNNLPYAGLRQLVLEAVRISEDHRDKTLMSLMENSRRQQCLDPKDKIYGMLGMAPLGFAKRIHPNYADGVTVEDVYLDFFLHHLHHFGRWELFACEMSDRKIGGPSWVPDWTSPDVPGWGSRQQFSAGHSKIHFTYRAPNLLEVTGLRAATVSRVNDPVVSNDPGIDLMTVRTWEPGDLQGRSYVAGGSLLDAYAVTLLQHRIRDRWPKNSYMPTLEEWKSQTAVPAEFGERAKPGHSVDRFDRSISLSNRAYNCVLRRALFSTEEGYLGLGPVATQPGCDPPVVLRPRPDGTFQLVGYCFVYGLHDATALLGPLPHPWQVQLWRYEKSMFREVYRFFNPDTGEVTADDPRLEPDPVWERVGAESLGRDLGPDDPAICEFFRNTETGEVVDYDPRLLPEALEKMLRTNGKKLETFALV</sequence>
<accession>A0A0C4EFK7</accession>
<feature type="domain" description="Heterokaryon incompatibility" evidence="1">
    <location>
        <begin position="88"/>
        <end position="255"/>
    </location>
</feature>
<proteinExistence type="predicted"/>
<reference evidence="4" key="1">
    <citation type="submission" date="2010-05" db="EMBL/GenBank/DDBJ databases">
        <title>The genome sequence of Magnaporthe poae strain ATCC 64411.</title>
        <authorList>
            <person name="Ma L.-J."/>
            <person name="Dead R."/>
            <person name="Young S."/>
            <person name="Zeng Q."/>
            <person name="Koehrsen M."/>
            <person name="Alvarado L."/>
            <person name="Berlin A."/>
            <person name="Chapman S.B."/>
            <person name="Chen Z."/>
            <person name="Freedman E."/>
            <person name="Gellesch M."/>
            <person name="Goldberg J."/>
            <person name="Griggs A."/>
            <person name="Gujja S."/>
            <person name="Heilman E.R."/>
            <person name="Heiman D."/>
            <person name="Hepburn T."/>
            <person name="Howarth C."/>
            <person name="Jen D."/>
            <person name="Larson L."/>
            <person name="Mehta T."/>
            <person name="Neiman D."/>
            <person name="Pearson M."/>
            <person name="Roberts A."/>
            <person name="Saif S."/>
            <person name="Shea T."/>
            <person name="Shenoy N."/>
            <person name="Sisk P."/>
            <person name="Stolte C."/>
            <person name="Sykes S."/>
            <person name="Walk T."/>
            <person name="White J."/>
            <person name="Yandava C."/>
            <person name="Haas B."/>
            <person name="Nusbaum C."/>
            <person name="Birren B."/>
        </authorList>
    </citation>
    <scope>NUCLEOTIDE SEQUENCE [LARGE SCALE GENOMIC DNA]</scope>
    <source>
        <strain evidence="4">ATCC 64411 / 73-15</strain>
    </source>
</reference>
<organism evidence="3 4">
    <name type="scientific">Magnaporthiopsis poae (strain ATCC 64411 / 73-15)</name>
    <name type="common">Kentucky bluegrass fungus</name>
    <name type="synonym">Magnaporthe poae</name>
    <dbReference type="NCBI Taxonomy" id="644358"/>
    <lineage>
        <taxon>Eukaryota</taxon>
        <taxon>Fungi</taxon>
        <taxon>Dikarya</taxon>
        <taxon>Ascomycota</taxon>
        <taxon>Pezizomycotina</taxon>
        <taxon>Sordariomycetes</taxon>
        <taxon>Sordariomycetidae</taxon>
        <taxon>Magnaporthales</taxon>
        <taxon>Magnaporthaceae</taxon>
        <taxon>Magnaporthiopsis</taxon>
    </lineage>
</organism>
<evidence type="ECO:0000313" key="2">
    <source>
        <dbReference type="EMBL" id="KLU92613.1"/>
    </source>
</evidence>
<dbReference type="InterPro" id="IPR010730">
    <property type="entry name" value="HET"/>
</dbReference>
<dbReference type="eggNOG" id="ENOG502SHD2">
    <property type="taxonomic scope" value="Eukaryota"/>
</dbReference>
<dbReference type="InterPro" id="IPR052895">
    <property type="entry name" value="HetReg/Transcr_Mod"/>
</dbReference>
<reference evidence="2" key="3">
    <citation type="submission" date="2011-03" db="EMBL/GenBank/DDBJ databases">
        <title>Annotation of Magnaporthe poae ATCC 64411.</title>
        <authorList>
            <person name="Ma L.-J."/>
            <person name="Dead R."/>
            <person name="Young S.K."/>
            <person name="Zeng Q."/>
            <person name="Gargeya S."/>
            <person name="Fitzgerald M."/>
            <person name="Haas B."/>
            <person name="Abouelleil A."/>
            <person name="Alvarado L."/>
            <person name="Arachchi H.M."/>
            <person name="Berlin A."/>
            <person name="Brown A."/>
            <person name="Chapman S.B."/>
            <person name="Chen Z."/>
            <person name="Dunbar C."/>
            <person name="Freedman E."/>
            <person name="Gearin G."/>
            <person name="Gellesch M."/>
            <person name="Goldberg J."/>
            <person name="Griggs A."/>
            <person name="Gujja S."/>
            <person name="Heiman D."/>
            <person name="Howarth C."/>
            <person name="Larson L."/>
            <person name="Lui A."/>
            <person name="MacDonald P.J.P."/>
            <person name="Mehta T."/>
            <person name="Montmayeur A."/>
            <person name="Murphy C."/>
            <person name="Neiman D."/>
            <person name="Pearson M."/>
            <person name="Priest M."/>
            <person name="Roberts A."/>
            <person name="Saif S."/>
            <person name="Shea T."/>
            <person name="Shenoy N."/>
            <person name="Sisk P."/>
            <person name="Stolte C."/>
            <person name="Sykes S."/>
            <person name="Yandava C."/>
            <person name="Wortman J."/>
            <person name="Nusbaum C."/>
            <person name="Birren B."/>
        </authorList>
    </citation>
    <scope>NUCLEOTIDE SEQUENCE</scope>
    <source>
        <strain evidence="2">ATCC 64411</strain>
    </source>
</reference>
<keyword evidence="4" id="KW-1185">Reference proteome</keyword>
<dbReference type="VEuPathDB" id="FungiDB:MAPG_11558"/>
<dbReference type="EMBL" id="GL876982">
    <property type="protein sequence ID" value="KLU92613.1"/>
    <property type="molecule type" value="Genomic_DNA"/>
</dbReference>
<reference evidence="3" key="4">
    <citation type="journal article" date="2015" name="G3 (Bethesda)">
        <title>Genome sequences of three phytopathogenic species of the Magnaporthaceae family of fungi.</title>
        <authorList>
            <person name="Okagaki L.H."/>
            <person name="Nunes C.C."/>
            <person name="Sailsbery J."/>
            <person name="Clay B."/>
            <person name="Brown D."/>
            <person name="John T."/>
            <person name="Oh Y."/>
            <person name="Young N."/>
            <person name="Fitzgerald M."/>
            <person name="Haas B.J."/>
            <person name="Zeng Q."/>
            <person name="Young S."/>
            <person name="Adiconis X."/>
            <person name="Fan L."/>
            <person name="Levin J.Z."/>
            <person name="Mitchell T.K."/>
            <person name="Okubara P.A."/>
            <person name="Farman M.L."/>
            <person name="Kohn L.M."/>
            <person name="Birren B."/>
            <person name="Ma L.-J."/>
            <person name="Dean R.A."/>
        </authorList>
    </citation>
    <scope>NUCLEOTIDE SEQUENCE</scope>
    <source>
        <strain evidence="3">ATCC 64411 / 73-15</strain>
    </source>
</reference>
<dbReference type="PANTHER" id="PTHR24148">
    <property type="entry name" value="ANKYRIN REPEAT DOMAIN-CONTAINING PROTEIN 39 HOMOLOG-RELATED"/>
    <property type="match status" value="1"/>
</dbReference>
<dbReference type="Proteomes" id="UP000011715">
    <property type="component" value="Unassembled WGS sequence"/>
</dbReference>
<protein>
    <recommendedName>
        <fullName evidence="1">Heterokaryon incompatibility domain-containing protein</fullName>
    </recommendedName>
</protein>
<dbReference type="STRING" id="644358.A0A0C4EFK7"/>
<dbReference type="AlphaFoldDB" id="A0A0C4EFK7"/>
<evidence type="ECO:0000259" key="1">
    <source>
        <dbReference type="Pfam" id="PF06985"/>
    </source>
</evidence>
<dbReference type="OrthoDB" id="4850726at2759"/>